<sequence>MRGLTADRKLDLHSEARRAVRRVDPTARCRLVLLAVGGPYPPFLRSLGGGLVSMLVTNAYFVTLTDQAVYIHRGSRPQDLPETLYEVVPLDRAAGLIAKVKRGNGWNALFLRLPGRRRPLRLNVSFQSRDELESFVARIRKSTAQAAPAAQAVAAP</sequence>
<evidence type="ECO:0000313" key="1">
    <source>
        <dbReference type="EMBL" id="TWF73334.1"/>
    </source>
</evidence>
<gene>
    <name evidence="1" type="ORF">FHX73_16485</name>
</gene>
<evidence type="ECO:0000313" key="2">
    <source>
        <dbReference type="Proteomes" id="UP000317940"/>
    </source>
</evidence>
<protein>
    <recommendedName>
        <fullName evidence="3">PH (Pleckstrin Homology) domain-containing protein</fullName>
    </recommendedName>
</protein>
<accession>A0A561SEP6</accession>
<dbReference type="EMBL" id="VIWT01000006">
    <property type="protein sequence ID" value="TWF73334.1"/>
    <property type="molecule type" value="Genomic_DNA"/>
</dbReference>
<keyword evidence="2" id="KW-1185">Reference proteome</keyword>
<evidence type="ECO:0008006" key="3">
    <source>
        <dbReference type="Google" id="ProtNLM"/>
    </source>
</evidence>
<proteinExistence type="predicted"/>
<name>A0A561SEP6_9ACTN</name>
<comment type="caution">
    <text evidence="1">The sequence shown here is derived from an EMBL/GenBank/DDBJ whole genome shotgun (WGS) entry which is preliminary data.</text>
</comment>
<dbReference type="Proteomes" id="UP000317940">
    <property type="component" value="Unassembled WGS sequence"/>
</dbReference>
<reference evidence="1 2" key="1">
    <citation type="submission" date="2019-06" db="EMBL/GenBank/DDBJ databases">
        <title>Sequencing the genomes of 1000 actinobacteria strains.</title>
        <authorList>
            <person name="Klenk H.-P."/>
        </authorList>
    </citation>
    <scope>NUCLEOTIDE SEQUENCE [LARGE SCALE GENOMIC DNA]</scope>
    <source>
        <strain evidence="1 2">DSM 44826</strain>
    </source>
</reference>
<organism evidence="1 2">
    <name type="scientific">Kitasatospora viridis</name>
    <dbReference type="NCBI Taxonomy" id="281105"/>
    <lineage>
        <taxon>Bacteria</taxon>
        <taxon>Bacillati</taxon>
        <taxon>Actinomycetota</taxon>
        <taxon>Actinomycetes</taxon>
        <taxon>Kitasatosporales</taxon>
        <taxon>Streptomycetaceae</taxon>
        <taxon>Kitasatospora</taxon>
    </lineage>
</organism>
<dbReference type="AlphaFoldDB" id="A0A561SEP6"/>